<sequence>MIARASCLGSLETVGIVNDCPVSEEEWRKAAVMKNCSAYASQCDKPDRFVYHCVINTFLNETLEVCAYGKTIHLGHCTEYSQSGNRIQESFRTNCSRFTQNPCPIGYHSTEAYKYPGCYDLTKQKKTQATTGTTQPSHKASTTVSNKNMSSHLERYIFTGLWYK</sequence>
<name>A0A8W8JGJ7_MAGGI</name>
<accession>A0A8W8JGJ7</accession>
<reference evidence="1" key="1">
    <citation type="submission" date="2022-08" db="UniProtKB">
        <authorList>
            <consortium name="EnsemblMetazoa"/>
        </authorList>
    </citation>
    <scope>IDENTIFICATION</scope>
    <source>
        <strain evidence="1">05x7-T-G4-1.051#20</strain>
    </source>
</reference>
<protein>
    <submittedName>
        <fullName evidence="1">Uncharacterized protein</fullName>
    </submittedName>
</protein>
<organism evidence="1 2">
    <name type="scientific">Magallana gigas</name>
    <name type="common">Pacific oyster</name>
    <name type="synonym">Crassostrea gigas</name>
    <dbReference type="NCBI Taxonomy" id="29159"/>
    <lineage>
        <taxon>Eukaryota</taxon>
        <taxon>Metazoa</taxon>
        <taxon>Spiralia</taxon>
        <taxon>Lophotrochozoa</taxon>
        <taxon>Mollusca</taxon>
        <taxon>Bivalvia</taxon>
        <taxon>Autobranchia</taxon>
        <taxon>Pteriomorphia</taxon>
        <taxon>Ostreida</taxon>
        <taxon>Ostreoidea</taxon>
        <taxon>Ostreidae</taxon>
        <taxon>Magallana</taxon>
    </lineage>
</organism>
<dbReference type="Proteomes" id="UP000005408">
    <property type="component" value="Unassembled WGS sequence"/>
</dbReference>
<dbReference type="EnsemblMetazoa" id="G19222.1">
    <property type="protein sequence ID" value="G19222.1:cds"/>
    <property type="gene ID" value="G19222"/>
</dbReference>
<evidence type="ECO:0000313" key="1">
    <source>
        <dbReference type="EnsemblMetazoa" id="G19222.1:cds"/>
    </source>
</evidence>
<proteinExistence type="predicted"/>
<evidence type="ECO:0000313" key="2">
    <source>
        <dbReference type="Proteomes" id="UP000005408"/>
    </source>
</evidence>
<keyword evidence="2" id="KW-1185">Reference proteome</keyword>
<dbReference type="AlphaFoldDB" id="A0A8W8JGJ7"/>